<feature type="compositionally biased region" description="Basic and acidic residues" evidence="1">
    <location>
        <begin position="572"/>
        <end position="583"/>
    </location>
</feature>
<feature type="compositionally biased region" description="Polar residues" evidence="1">
    <location>
        <begin position="360"/>
        <end position="390"/>
    </location>
</feature>
<organism evidence="3 4">
    <name type="scientific">Hesseltinella vesiculosa</name>
    <dbReference type="NCBI Taxonomy" id="101127"/>
    <lineage>
        <taxon>Eukaryota</taxon>
        <taxon>Fungi</taxon>
        <taxon>Fungi incertae sedis</taxon>
        <taxon>Mucoromycota</taxon>
        <taxon>Mucoromycotina</taxon>
        <taxon>Mucoromycetes</taxon>
        <taxon>Mucorales</taxon>
        <taxon>Cunninghamellaceae</taxon>
        <taxon>Hesseltinella</taxon>
    </lineage>
</organism>
<feature type="compositionally biased region" description="Polar residues" evidence="1">
    <location>
        <begin position="557"/>
        <end position="569"/>
    </location>
</feature>
<evidence type="ECO:0000256" key="1">
    <source>
        <dbReference type="SAM" id="MobiDB-lite"/>
    </source>
</evidence>
<dbReference type="InterPro" id="IPR035979">
    <property type="entry name" value="RBD_domain_sf"/>
</dbReference>
<feature type="compositionally biased region" description="Low complexity" evidence="1">
    <location>
        <begin position="493"/>
        <end position="525"/>
    </location>
</feature>
<feature type="compositionally biased region" description="Polar residues" evidence="1">
    <location>
        <begin position="143"/>
        <end position="152"/>
    </location>
</feature>
<feature type="domain" description="RRM" evidence="2">
    <location>
        <begin position="280"/>
        <end position="347"/>
    </location>
</feature>
<dbReference type="Gene3D" id="3.30.70.330">
    <property type="match status" value="1"/>
</dbReference>
<dbReference type="SMART" id="SM00360">
    <property type="entry name" value="RRM"/>
    <property type="match status" value="1"/>
</dbReference>
<feature type="compositionally biased region" description="Polar residues" evidence="1">
    <location>
        <begin position="526"/>
        <end position="539"/>
    </location>
</feature>
<dbReference type="OrthoDB" id="10044938at2759"/>
<feature type="compositionally biased region" description="Low complexity" evidence="1">
    <location>
        <begin position="589"/>
        <end position="610"/>
    </location>
</feature>
<gene>
    <name evidence="3" type="ORF">DM01DRAFT_1372562</name>
</gene>
<dbReference type="SUPFAM" id="SSF54928">
    <property type="entry name" value="RNA-binding domain, RBD"/>
    <property type="match status" value="1"/>
</dbReference>
<feature type="region of interest" description="Disordered" evidence="1">
    <location>
        <begin position="360"/>
        <end position="610"/>
    </location>
</feature>
<accession>A0A1X2GMT2</accession>
<feature type="compositionally biased region" description="Basic and acidic residues" evidence="1">
    <location>
        <begin position="55"/>
        <end position="90"/>
    </location>
</feature>
<comment type="caution">
    <text evidence="3">The sequence shown here is derived from an EMBL/GenBank/DDBJ whole genome shotgun (WGS) entry which is preliminary data.</text>
</comment>
<feature type="compositionally biased region" description="Low complexity" evidence="1">
    <location>
        <begin position="540"/>
        <end position="553"/>
    </location>
</feature>
<feature type="compositionally biased region" description="Low complexity" evidence="1">
    <location>
        <begin position="206"/>
        <end position="217"/>
    </location>
</feature>
<feature type="region of interest" description="Disordered" evidence="1">
    <location>
        <begin position="757"/>
        <end position="776"/>
    </location>
</feature>
<keyword evidence="4" id="KW-1185">Reference proteome</keyword>
<feature type="region of interest" description="Disordered" evidence="1">
    <location>
        <begin position="18"/>
        <end position="276"/>
    </location>
</feature>
<feature type="compositionally biased region" description="Polar residues" evidence="1">
    <location>
        <begin position="18"/>
        <end position="35"/>
    </location>
</feature>
<proteinExistence type="predicted"/>
<reference evidence="3 4" key="1">
    <citation type="submission" date="2016-07" db="EMBL/GenBank/DDBJ databases">
        <title>Pervasive Adenine N6-methylation of Active Genes in Fungi.</title>
        <authorList>
            <consortium name="DOE Joint Genome Institute"/>
            <person name="Mondo S.J."/>
            <person name="Dannebaum R.O."/>
            <person name="Kuo R.C."/>
            <person name="Labutti K."/>
            <person name="Haridas S."/>
            <person name="Kuo A."/>
            <person name="Salamov A."/>
            <person name="Ahrendt S.R."/>
            <person name="Lipzen A."/>
            <person name="Sullivan W."/>
            <person name="Andreopoulos W.B."/>
            <person name="Clum A."/>
            <person name="Lindquist E."/>
            <person name="Daum C."/>
            <person name="Ramamoorthy G.K."/>
            <person name="Gryganskyi A."/>
            <person name="Culley D."/>
            <person name="Magnuson J.K."/>
            <person name="James T.Y."/>
            <person name="O'Malley M.A."/>
            <person name="Stajich J.E."/>
            <person name="Spatafora J.W."/>
            <person name="Visel A."/>
            <person name="Grigoriev I.V."/>
        </authorList>
    </citation>
    <scope>NUCLEOTIDE SEQUENCE [LARGE SCALE GENOMIC DNA]</scope>
    <source>
        <strain evidence="3 4">NRRL 3301</strain>
    </source>
</reference>
<dbReference type="Proteomes" id="UP000242146">
    <property type="component" value="Unassembled WGS sequence"/>
</dbReference>
<evidence type="ECO:0000259" key="2">
    <source>
        <dbReference type="SMART" id="SM00360"/>
    </source>
</evidence>
<dbReference type="STRING" id="101127.A0A1X2GMT2"/>
<dbReference type="GO" id="GO:0003723">
    <property type="term" value="F:RNA binding"/>
    <property type="evidence" value="ECO:0007669"/>
    <property type="project" value="InterPro"/>
</dbReference>
<name>A0A1X2GMT2_9FUNG</name>
<sequence length="860" mass="92934">MSINVADIFYNALMKGYNKNSKTSEPGSPELTSVNADIPNKSEPEGSKPAQALNDDSKPTDTLRCDAKERISSSCHSDRQNVKMEKDDSNSKSSANDTPAVCTKVSTSSNNEPSSSTPSQNSSTSRPRDSPPISFTVKRPSAKPSTSSSTHRPSIPLPSSKTSAPSKTSSLASRSSADRSRSNSPIRTSKAHQSHSSSSSRHHDSTATSTRPSATSHSDIKKRLSKSNTPGQPISVPSRTSHTGYSDNNAARGFDNRRLGNAPSLPSSQRHSSDEVDSYRCHIGNLPSYIADERALETLLSRYHLTKLSKFNGNSYGFATFSSAQGCADAMREQDGTWFEGHHIRLTPYLVHGNRASVAHNTPSQRNISTPESSPVVTKMSHNMTWTPDSANRKRPATSNGPVQEDQERSKRSKQQNQRAPMDTSPSTQETTSGQASSTGYLPSPPPSSPITSKLANNATHTTSNNSNNRPPSSKSRPAASSPAQVPSKSARDSTSTPTSTTNASKSTGPNNNSSSSHATNASKSVTSKPPAQKPSTNATTHPSSRRSSTATRDSVKSNSRNTSANANHTPMDVDARPMEDKKHMRHASSSTSVSSSRSSTPPSDKSLSMAASSSLAPLPLHIAPHSPSNLIVLAFFGDISFDVVSFVETNLQRYMPDAKFRCICYVDITLARDKFLNQIITTHPRAIVAIDPAFHLSGPVSLLVDKKQSYEQKILFDVYQKIQLLDVVSIMAGKSSKIPDDIKEVDTDPRERAFIPSGPISSIHNPTSSPANHSTHLQAEKQLDLPSLTAPYTQEKILAIMTHLRQVNKSLIFPTQEQKGAITDLIYDCMLKLPSLDPPVPKDTQKSLQNDLLACMRDD</sequence>
<feature type="compositionally biased region" description="Low complexity" evidence="1">
    <location>
        <begin position="106"/>
        <end position="125"/>
    </location>
</feature>
<evidence type="ECO:0000313" key="3">
    <source>
        <dbReference type="EMBL" id="ORX57537.1"/>
    </source>
</evidence>
<dbReference type="EMBL" id="MCGT01000008">
    <property type="protein sequence ID" value="ORX57537.1"/>
    <property type="molecule type" value="Genomic_DNA"/>
</dbReference>
<evidence type="ECO:0000313" key="4">
    <source>
        <dbReference type="Proteomes" id="UP000242146"/>
    </source>
</evidence>
<dbReference type="AlphaFoldDB" id="A0A1X2GMT2"/>
<feature type="compositionally biased region" description="Polar residues" evidence="1">
    <location>
        <begin position="226"/>
        <end position="249"/>
    </location>
</feature>
<feature type="compositionally biased region" description="Polar residues" evidence="1">
    <location>
        <begin position="760"/>
        <end position="776"/>
    </location>
</feature>
<feature type="compositionally biased region" description="Low complexity" evidence="1">
    <location>
        <begin position="157"/>
        <end position="175"/>
    </location>
</feature>
<dbReference type="InterPro" id="IPR012677">
    <property type="entry name" value="Nucleotide-bd_a/b_plait_sf"/>
</dbReference>
<protein>
    <recommendedName>
        <fullName evidence="2">RRM domain-containing protein</fullName>
    </recommendedName>
</protein>
<feature type="compositionally biased region" description="Polar residues" evidence="1">
    <location>
        <begin position="415"/>
        <end position="441"/>
    </location>
</feature>
<feature type="compositionally biased region" description="Low complexity" evidence="1">
    <location>
        <begin position="456"/>
        <end position="484"/>
    </location>
</feature>
<dbReference type="InterPro" id="IPR000504">
    <property type="entry name" value="RRM_dom"/>
</dbReference>